<name>A0AAW1XJ86_RUBAR</name>
<organism evidence="3 4">
    <name type="scientific">Rubus argutus</name>
    <name type="common">Southern blackberry</name>
    <dbReference type="NCBI Taxonomy" id="59490"/>
    <lineage>
        <taxon>Eukaryota</taxon>
        <taxon>Viridiplantae</taxon>
        <taxon>Streptophyta</taxon>
        <taxon>Embryophyta</taxon>
        <taxon>Tracheophyta</taxon>
        <taxon>Spermatophyta</taxon>
        <taxon>Magnoliopsida</taxon>
        <taxon>eudicotyledons</taxon>
        <taxon>Gunneridae</taxon>
        <taxon>Pentapetalae</taxon>
        <taxon>rosids</taxon>
        <taxon>fabids</taxon>
        <taxon>Rosales</taxon>
        <taxon>Rosaceae</taxon>
        <taxon>Rosoideae</taxon>
        <taxon>Rosoideae incertae sedis</taxon>
        <taxon>Rubus</taxon>
    </lineage>
</organism>
<evidence type="ECO:0000256" key="2">
    <source>
        <dbReference type="SAM" id="SignalP"/>
    </source>
</evidence>
<dbReference type="Proteomes" id="UP001457282">
    <property type="component" value="Unassembled WGS sequence"/>
</dbReference>
<dbReference type="PANTHER" id="PTHR34789:SF1">
    <property type="entry name" value="EXPRESSED PROTEIN"/>
    <property type="match status" value="1"/>
</dbReference>
<sequence length="151" mass="14655">MIPIASLLLATLLLTASARPESTGPFSADLKHSNNKNKGGGAGGDNGGDTGGGGGMGGFFGPGGGFGIPGFGKGFGGGYGGGFGGPNGGYNKGGIVRTTQVCKEKGPCYNKKLTCPAKCFTSYSRSGKGYGGGGGGGGCTIDCKKKCTAYC</sequence>
<dbReference type="EMBL" id="JBEDUW010000003">
    <property type="protein sequence ID" value="KAK9936296.1"/>
    <property type="molecule type" value="Genomic_DNA"/>
</dbReference>
<keyword evidence="2" id="KW-0732">Signal</keyword>
<dbReference type="PANTHER" id="PTHR34789">
    <property type="entry name" value="EXPRESSED PROTEIN"/>
    <property type="match status" value="1"/>
</dbReference>
<keyword evidence="4" id="KW-1185">Reference proteome</keyword>
<proteinExistence type="predicted"/>
<feature type="region of interest" description="Disordered" evidence="1">
    <location>
        <begin position="22"/>
        <end position="48"/>
    </location>
</feature>
<gene>
    <name evidence="3" type="ORF">M0R45_013145</name>
</gene>
<dbReference type="AlphaFoldDB" id="A0AAW1XJ86"/>
<evidence type="ECO:0000313" key="3">
    <source>
        <dbReference type="EMBL" id="KAK9936296.1"/>
    </source>
</evidence>
<feature type="compositionally biased region" description="Gly residues" evidence="1">
    <location>
        <begin position="38"/>
        <end position="48"/>
    </location>
</feature>
<feature type="signal peptide" evidence="2">
    <location>
        <begin position="1"/>
        <end position="18"/>
    </location>
</feature>
<evidence type="ECO:0000256" key="1">
    <source>
        <dbReference type="SAM" id="MobiDB-lite"/>
    </source>
</evidence>
<comment type="caution">
    <text evidence="3">The sequence shown here is derived from an EMBL/GenBank/DDBJ whole genome shotgun (WGS) entry which is preliminary data.</text>
</comment>
<protein>
    <submittedName>
        <fullName evidence="3">Uncharacterized protein</fullName>
    </submittedName>
</protein>
<reference evidence="3 4" key="1">
    <citation type="journal article" date="2023" name="G3 (Bethesda)">
        <title>A chromosome-length genome assembly and annotation of blackberry (Rubus argutus, cv. 'Hillquist').</title>
        <authorList>
            <person name="Bruna T."/>
            <person name="Aryal R."/>
            <person name="Dudchenko O."/>
            <person name="Sargent D.J."/>
            <person name="Mead D."/>
            <person name="Buti M."/>
            <person name="Cavallini A."/>
            <person name="Hytonen T."/>
            <person name="Andres J."/>
            <person name="Pham M."/>
            <person name="Weisz D."/>
            <person name="Mascagni F."/>
            <person name="Usai G."/>
            <person name="Natali L."/>
            <person name="Bassil N."/>
            <person name="Fernandez G.E."/>
            <person name="Lomsadze A."/>
            <person name="Armour M."/>
            <person name="Olukolu B."/>
            <person name="Poorten T."/>
            <person name="Britton C."/>
            <person name="Davik J."/>
            <person name="Ashrafi H."/>
            <person name="Aiden E.L."/>
            <person name="Borodovsky M."/>
            <person name="Worthington M."/>
        </authorList>
    </citation>
    <scope>NUCLEOTIDE SEQUENCE [LARGE SCALE GENOMIC DNA]</scope>
    <source>
        <strain evidence="3">PI 553951</strain>
    </source>
</reference>
<evidence type="ECO:0000313" key="4">
    <source>
        <dbReference type="Proteomes" id="UP001457282"/>
    </source>
</evidence>
<feature type="chain" id="PRO_5043990971" evidence="2">
    <location>
        <begin position="19"/>
        <end position="151"/>
    </location>
</feature>
<accession>A0AAW1XJ86</accession>